<dbReference type="SUPFAM" id="SSF101790">
    <property type="entry name" value="Aminomethyltransferase beta-barrel domain"/>
    <property type="match status" value="1"/>
</dbReference>
<dbReference type="Pfam" id="PF13510">
    <property type="entry name" value="Fer2_4"/>
    <property type="match status" value="1"/>
</dbReference>
<dbReference type="Proteomes" id="UP000247465">
    <property type="component" value="Chromosome"/>
</dbReference>
<dbReference type="Gene3D" id="3.50.50.60">
    <property type="entry name" value="FAD/NAD(P)-binding domain"/>
    <property type="match status" value="1"/>
</dbReference>
<evidence type="ECO:0000259" key="3">
    <source>
        <dbReference type="Pfam" id="PF01571"/>
    </source>
</evidence>
<dbReference type="InterPro" id="IPR036188">
    <property type="entry name" value="FAD/NAD-bd_sf"/>
</dbReference>
<feature type="domain" description="GCVT N-terminal" evidence="3">
    <location>
        <begin position="591"/>
        <end position="856"/>
    </location>
</feature>
<dbReference type="AlphaFoldDB" id="A0A2Z4AK70"/>
<evidence type="ECO:0000256" key="2">
    <source>
        <dbReference type="ARBA" id="ARBA00023002"/>
    </source>
</evidence>
<dbReference type="InterPro" id="IPR023753">
    <property type="entry name" value="FAD/NAD-binding_dom"/>
</dbReference>
<dbReference type="Pfam" id="PF07992">
    <property type="entry name" value="Pyr_redox_2"/>
    <property type="match status" value="1"/>
</dbReference>
<dbReference type="PRINTS" id="PR00469">
    <property type="entry name" value="PNDRDTASEII"/>
</dbReference>
<accession>A0A2Z4AK70</accession>
<evidence type="ECO:0000313" key="8">
    <source>
        <dbReference type="Proteomes" id="UP000247465"/>
    </source>
</evidence>
<dbReference type="Pfam" id="PF17806">
    <property type="entry name" value="SO_alpha_A3"/>
    <property type="match status" value="1"/>
</dbReference>
<dbReference type="EC" id="1.5.3.1" evidence="7"/>
<proteinExistence type="inferred from homology"/>
<evidence type="ECO:0000259" key="4">
    <source>
        <dbReference type="Pfam" id="PF07992"/>
    </source>
</evidence>
<evidence type="ECO:0000259" key="5">
    <source>
        <dbReference type="Pfam" id="PF08669"/>
    </source>
</evidence>
<dbReference type="InterPro" id="IPR041854">
    <property type="entry name" value="BFD-like_2Fe2S-bd_dom_sf"/>
</dbReference>
<dbReference type="GO" id="GO:0008115">
    <property type="term" value="F:sarcosine oxidase activity"/>
    <property type="evidence" value="ECO:0007669"/>
    <property type="project" value="UniProtKB-EC"/>
</dbReference>
<evidence type="ECO:0000256" key="1">
    <source>
        <dbReference type="ARBA" id="ARBA00008609"/>
    </source>
</evidence>
<feature type="domain" description="SoxA A3" evidence="6">
    <location>
        <begin position="494"/>
        <end position="578"/>
    </location>
</feature>
<dbReference type="KEGG" id="mtar:DF168_02098"/>
<feature type="domain" description="Aminomethyltransferase C-terminal" evidence="5">
    <location>
        <begin position="875"/>
        <end position="957"/>
    </location>
</feature>
<dbReference type="InterPro" id="IPR013977">
    <property type="entry name" value="GcvT_C"/>
</dbReference>
<dbReference type="Gene3D" id="3.10.20.440">
    <property type="entry name" value="2Fe-2S iron-sulphur cluster binding domain, sarcosine oxidase, alpha subunit, N-terminal domain"/>
    <property type="match status" value="1"/>
</dbReference>
<protein>
    <submittedName>
        <fullName evidence="7">Sarcosine oxidase subunit alpha</fullName>
        <ecNumber evidence="7">1.5.3.1</ecNumber>
    </submittedName>
</protein>
<dbReference type="InterPro" id="IPR041117">
    <property type="entry name" value="SoxA_A3"/>
</dbReference>
<name>A0A2Z4AK70_9BACT</name>
<dbReference type="PANTHER" id="PTHR43757:SF2">
    <property type="entry name" value="AMINOMETHYLTRANSFERASE, MITOCHONDRIAL"/>
    <property type="match status" value="1"/>
</dbReference>
<dbReference type="InterPro" id="IPR028896">
    <property type="entry name" value="GcvT/YgfZ/DmdA"/>
</dbReference>
<dbReference type="SUPFAM" id="SSF51905">
    <property type="entry name" value="FAD/NAD(P)-binding domain"/>
    <property type="match status" value="1"/>
</dbReference>
<evidence type="ECO:0000259" key="6">
    <source>
        <dbReference type="Pfam" id="PF17806"/>
    </source>
</evidence>
<gene>
    <name evidence="7" type="primary">soxA_3</name>
    <name evidence="7" type="ORF">DF168_02098</name>
</gene>
<dbReference type="Gene3D" id="3.30.1360.120">
    <property type="entry name" value="Probable tRNA modification gtpase trme, domain 1"/>
    <property type="match status" value="1"/>
</dbReference>
<dbReference type="Pfam" id="PF08669">
    <property type="entry name" value="GCV_T_C"/>
    <property type="match status" value="1"/>
</dbReference>
<dbReference type="Pfam" id="PF01571">
    <property type="entry name" value="GCV_T"/>
    <property type="match status" value="1"/>
</dbReference>
<evidence type="ECO:0000313" key="7">
    <source>
        <dbReference type="EMBL" id="AWT60874.1"/>
    </source>
</evidence>
<feature type="domain" description="FAD/NAD(P)-binding" evidence="4">
    <location>
        <begin position="166"/>
        <end position="448"/>
    </location>
</feature>
<dbReference type="InterPro" id="IPR006222">
    <property type="entry name" value="GCVT_N"/>
</dbReference>
<comment type="similarity">
    <text evidence="1">Belongs to the GcvT family.</text>
</comment>
<keyword evidence="2 7" id="KW-0560">Oxidoreductase</keyword>
<organism evidence="7 8">
    <name type="scientific">Candidatus Moanibacter tarae</name>
    <dbReference type="NCBI Taxonomy" id="2200854"/>
    <lineage>
        <taxon>Bacteria</taxon>
        <taxon>Pseudomonadati</taxon>
        <taxon>Verrucomicrobiota</taxon>
        <taxon>Opitutia</taxon>
        <taxon>Puniceicoccales</taxon>
        <taxon>Puniceicoccales incertae sedis</taxon>
        <taxon>Candidatus Moanibacter</taxon>
    </lineage>
</organism>
<dbReference type="InterPro" id="IPR042204">
    <property type="entry name" value="2Fe-2S-bd_N"/>
</dbReference>
<dbReference type="PANTHER" id="PTHR43757">
    <property type="entry name" value="AMINOMETHYLTRANSFERASE"/>
    <property type="match status" value="1"/>
</dbReference>
<dbReference type="Gene3D" id="1.10.10.1100">
    <property type="entry name" value="BFD-like [2Fe-2S]-binding domain"/>
    <property type="match status" value="1"/>
</dbReference>
<dbReference type="InterPro" id="IPR029043">
    <property type="entry name" value="GcvT/YgfZ_C"/>
</dbReference>
<dbReference type="SUPFAM" id="SSF103025">
    <property type="entry name" value="Folate-binding domain"/>
    <property type="match status" value="1"/>
</dbReference>
<dbReference type="EMBL" id="CP029803">
    <property type="protein sequence ID" value="AWT60874.1"/>
    <property type="molecule type" value="Genomic_DNA"/>
</dbReference>
<dbReference type="PRINTS" id="PR00368">
    <property type="entry name" value="FADPNR"/>
</dbReference>
<reference evidence="7 8" key="1">
    <citation type="submission" date="2018-06" db="EMBL/GenBank/DDBJ databases">
        <title>Draft Genome Sequence of a Novel Marine Bacterium Related to the Verrucomicrobia.</title>
        <authorList>
            <person name="Vosseberg J."/>
            <person name="Martijn J."/>
            <person name="Ettema T.J.G."/>
        </authorList>
    </citation>
    <scope>NUCLEOTIDE SEQUENCE [LARGE SCALE GENOMIC DNA]</scope>
    <source>
        <strain evidence="7">TARA_B100001123</strain>
    </source>
</reference>
<sequence length="970" mass="106393">MKDRLPKQFYEIIDRSQPVQFSFEGRSYQGYKGDTISSALWANGVRVLGRSFKYHRPRGIFSMADIDCNAMMESADETNIRGDITPIERGMDLWAVNTRGGVDRDALGILDRFSAFTPVGFYYKAFHTPRRLFPFYERGIRKIAGLGEVNTLKRNRLTPKEYGVCDILVIGAGPSGLSAAGAAGAAGARVVLVDESPVVGGSCLRRHVGAGRLGELREQIDQSPKIKVIAPALAAGYYSDHWVALVEKTRLTKMRAGAVVMATGCYEQPAVFRNNDLPGVMLTSAAQRLIQLYSVKPFERPVILTANTGGYEAAIQFTRAGIEVAAIVDLRPDGADTIGEDELNKIGVVVHKGNAVSEALPGPGKRSVAGVKISRILEDGATVSEEWKRIECDGIAMSVGWTPADGLLRQAGITMEYDNKYERFVPRSRPSGVYLAGSVNGIFGLEKRMEDGRNAGLEAAQWCGFSSGQGLAKQTEREARSWSHSYPIFSHPRGKCFVDFDEDVTLKDIENAHSEGFDTPELLKRYATVGMGPSQGKHSNLLALRILAQLRGEGMAGIQNTTARPFVSPVKLGFLAGRNFTPIRRTSAQPYHKASGAKFMDAGNWKRPEFFAVEGKSREDCIYSEAKNVRKRAGLIDLGTLGKIEASGPNVVEFLERIYTGVVKRMRVGTTRYGVLCDESGVVIDDGIVGRLADNRFYLSTTTAGADGIYRMMQRCIIEWKMKVSLFNATSHYFACNVAGPRSIDILQSLTDVDLDPKSFPYLGLREGRVAGVPARLSRVGFVGEMGFEIHLNADGGLHAWNSIMETGRKFGIRPFGVEAQRLLRLEKGHLIVGQDTDGLANPFEVGLNWAIRMNKPFFVGKRSLMILKKKEPLRELVGFVLPSDGRRSLPKECNLVIHKGEITGRVTSIGRSPALGCPIGLAYVAPFQKEPGSQLNIKLDDGDRIQATVVAIPFFDPDNYRQKPSSSII</sequence>
<dbReference type="InterPro" id="IPR027266">
    <property type="entry name" value="TrmE/GcvT-like"/>
</dbReference>